<comment type="caution">
    <text evidence="2">The sequence shown here is derived from an EMBL/GenBank/DDBJ whole genome shotgun (WGS) entry which is preliminary data.</text>
</comment>
<dbReference type="RefSeq" id="WP_376836945.1">
    <property type="nucleotide sequence ID" value="NZ_JBHLSW010000015.1"/>
</dbReference>
<evidence type="ECO:0008006" key="4">
    <source>
        <dbReference type="Google" id="ProtNLM"/>
    </source>
</evidence>
<reference evidence="2 3" key="1">
    <citation type="submission" date="2024-09" db="EMBL/GenBank/DDBJ databases">
        <authorList>
            <person name="Sun Q."/>
            <person name="Mori K."/>
        </authorList>
    </citation>
    <scope>NUCLEOTIDE SEQUENCE [LARGE SCALE GENOMIC DNA]</scope>
    <source>
        <strain evidence="2 3">NCAIM B.02621</strain>
    </source>
</reference>
<organism evidence="2 3">
    <name type="scientific">Brevundimonas balnearis</name>
    <dbReference type="NCBI Taxonomy" id="1572858"/>
    <lineage>
        <taxon>Bacteria</taxon>
        <taxon>Pseudomonadati</taxon>
        <taxon>Pseudomonadota</taxon>
        <taxon>Alphaproteobacteria</taxon>
        <taxon>Caulobacterales</taxon>
        <taxon>Caulobacteraceae</taxon>
        <taxon>Brevundimonas</taxon>
    </lineage>
</organism>
<feature type="compositionally biased region" description="Acidic residues" evidence="1">
    <location>
        <begin position="493"/>
        <end position="507"/>
    </location>
</feature>
<evidence type="ECO:0000313" key="2">
    <source>
        <dbReference type="EMBL" id="MFC0634864.1"/>
    </source>
</evidence>
<feature type="region of interest" description="Disordered" evidence="1">
    <location>
        <begin position="487"/>
        <end position="507"/>
    </location>
</feature>
<evidence type="ECO:0000313" key="3">
    <source>
        <dbReference type="Proteomes" id="UP001589906"/>
    </source>
</evidence>
<dbReference type="InterPro" id="IPR011990">
    <property type="entry name" value="TPR-like_helical_dom_sf"/>
</dbReference>
<evidence type="ECO:0000256" key="1">
    <source>
        <dbReference type="SAM" id="MobiDB-lite"/>
    </source>
</evidence>
<proteinExistence type="predicted"/>
<protein>
    <recommendedName>
        <fullName evidence="4">DUF1570 domain-containing protein</fullName>
    </recommendedName>
</protein>
<dbReference type="SUPFAM" id="SSF48452">
    <property type="entry name" value="TPR-like"/>
    <property type="match status" value="1"/>
</dbReference>
<dbReference type="Proteomes" id="UP001589906">
    <property type="component" value="Unassembled WGS sequence"/>
</dbReference>
<sequence length="507" mass="55982">MKLKCLAAGAAACGAVTGAMVGAAPARADWRVAETPSFRIYSERSENELRRYARDLEIYDYILRQRFRLPDEPAAYKLPIFLVNESGLRTVSERLGSVGGVYFTASEGMFALALHEAEDDALLHEYFHHFSFQAGALSVAPGWMIEGLAEYYMTAEIRSDQVEVGHYNEGRAYSLLHTPWISMEDLLTKRAGEVRPADRPGFYAQAWLLTHWFTSDPERNRRLVEYIRLVGDGVEPLEAMESATGLDPDALRAELRDCMRTRLMGTHYDFPAREVEVQVTRLPDAVGDLLLLGQRLKVGVPQEDRAETVERVRRAAARHPDALYPQLQLGHAELHMGDAAEGERLLLAVLERDPANVEALQLMATRRLAQADETAEDPEPLRRQARTFLARAYEADPDHYFTLLLIARSRIGAPGYPNDNDLLAWTGAFQLAPQLPESRIGLAQALMMVDRHDEAAVLLRPLANAPHGGGAAAAAAALLEQAQAGAAPTADVSLDEVEPATPPDDEA</sequence>
<gene>
    <name evidence="2" type="ORF">ACFFGE_13365</name>
</gene>
<name>A0ABV6R6N8_9CAUL</name>
<dbReference type="EMBL" id="JBHLSW010000015">
    <property type="protein sequence ID" value="MFC0634864.1"/>
    <property type="molecule type" value="Genomic_DNA"/>
</dbReference>
<dbReference type="Gene3D" id="1.25.40.10">
    <property type="entry name" value="Tetratricopeptide repeat domain"/>
    <property type="match status" value="1"/>
</dbReference>
<keyword evidence="3" id="KW-1185">Reference proteome</keyword>
<accession>A0ABV6R6N8</accession>